<name>A0ABN2PJ39_9ACTN</name>
<dbReference type="Proteomes" id="UP001501303">
    <property type="component" value="Unassembled WGS sequence"/>
</dbReference>
<comment type="caution">
    <text evidence="2">The sequence shown here is derived from an EMBL/GenBank/DDBJ whole genome shotgun (WGS) entry which is preliminary data.</text>
</comment>
<dbReference type="InterPro" id="IPR010350">
    <property type="entry name" value="Aim32/Apd1-like_bac"/>
</dbReference>
<dbReference type="Pfam" id="PF06999">
    <property type="entry name" value="Suc_Fer-like"/>
    <property type="match status" value="1"/>
</dbReference>
<dbReference type="EMBL" id="BAAAMJ010000033">
    <property type="protein sequence ID" value="GAA1923182.1"/>
    <property type="molecule type" value="Genomic_DNA"/>
</dbReference>
<dbReference type="PIRSF" id="PIRSF035042">
    <property type="entry name" value="UCP035042_thirdx"/>
    <property type="match status" value="1"/>
</dbReference>
<dbReference type="InterPro" id="IPR009737">
    <property type="entry name" value="Aim32/Apd1-like"/>
</dbReference>
<gene>
    <name evidence="2" type="ORF">GCM10009716_34530</name>
</gene>
<evidence type="ECO:0000313" key="2">
    <source>
        <dbReference type="EMBL" id="GAA1923182.1"/>
    </source>
</evidence>
<dbReference type="InterPro" id="IPR036249">
    <property type="entry name" value="Thioredoxin-like_sf"/>
</dbReference>
<reference evidence="2 3" key="1">
    <citation type="journal article" date="2019" name="Int. J. Syst. Evol. Microbiol.">
        <title>The Global Catalogue of Microorganisms (GCM) 10K type strain sequencing project: providing services to taxonomists for standard genome sequencing and annotation.</title>
        <authorList>
            <consortium name="The Broad Institute Genomics Platform"/>
            <consortium name="The Broad Institute Genome Sequencing Center for Infectious Disease"/>
            <person name="Wu L."/>
            <person name="Ma J."/>
        </authorList>
    </citation>
    <scope>NUCLEOTIDE SEQUENCE [LARGE SCALE GENOMIC DNA]</scope>
    <source>
        <strain evidence="2 3">JCM 13581</strain>
    </source>
</reference>
<evidence type="ECO:0000313" key="3">
    <source>
        <dbReference type="Proteomes" id="UP001501303"/>
    </source>
</evidence>
<sequence length="304" mass="32403">MSTCATLSRIQAEPLAGTAPTAAAWLLVEQSGPWGAKALTQSRLDPGLGRSLEAAAKGTGVRVALIRRPGRHAEQNPGGRRRIIVAHTGPGNAWVRTTTLTDPRELTRLDLGRLGAGDHGGLWEPYRDDPLALVCTNGRRDRCCALRGRPLAQELTAGGWGCWEITHIGGHRFSPTLLTLPHGYVYGRVTGVLAKGVLAALQDGRMVRDHCRGRTAWEGPGQAAELAVRALTGEDSADALTVPGRENGPGDGREGRRVTVTHRDGRRWLVTVDRETSGPPLPASCGAEPEPQPRMAVRGIAPLP</sequence>
<dbReference type="CDD" id="cd03062">
    <property type="entry name" value="TRX_Fd_Sucrase"/>
    <property type="match status" value="1"/>
</dbReference>
<dbReference type="RefSeq" id="WP_344263368.1">
    <property type="nucleotide sequence ID" value="NZ_BAAAMJ010000033.1"/>
</dbReference>
<accession>A0ABN2PJ39</accession>
<proteinExistence type="predicted"/>
<feature type="region of interest" description="Disordered" evidence="1">
    <location>
        <begin position="274"/>
        <end position="304"/>
    </location>
</feature>
<protein>
    <submittedName>
        <fullName evidence="2">Sucrase ferredoxin</fullName>
    </submittedName>
</protein>
<evidence type="ECO:0000256" key="1">
    <source>
        <dbReference type="SAM" id="MobiDB-lite"/>
    </source>
</evidence>
<dbReference type="SUPFAM" id="SSF52833">
    <property type="entry name" value="Thioredoxin-like"/>
    <property type="match status" value="1"/>
</dbReference>
<organism evidence="2 3">
    <name type="scientific">Streptomyces sodiiphilus</name>
    <dbReference type="NCBI Taxonomy" id="226217"/>
    <lineage>
        <taxon>Bacteria</taxon>
        <taxon>Bacillati</taxon>
        <taxon>Actinomycetota</taxon>
        <taxon>Actinomycetes</taxon>
        <taxon>Kitasatosporales</taxon>
        <taxon>Streptomycetaceae</taxon>
        <taxon>Streptomyces</taxon>
    </lineage>
</organism>
<keyword evidence="3" id="KW-1185">Reference proteome</keyword>